<sequence>MDAELQPVVQVVERLFSKGRAMQADDDSAGPGGSTDADKDARWRTIAADLRTGILDGRYPPGGALPSEPELVRRWDVSRPTVRKAIETLVSEGLAYVMRGRGSFVRPTPERRLILISNQNRADLASPAYHPEIRAFGWELAKKDMPEEPFHGERINATRNTAPLCGVRPGQSVIHRHSLWRFPFGGRVEIDSYADAELVPDWDDQKRFHQYRKRPKFFYDSLQRNRGPVRWITLTTARLAYEDERTRLGMSYADAIVLVTRTQIDRHGRLLESTQVKAPASHFEIGHGAELADDPNELFNPEELADEAIALLI</sequence>
<gene>
    <name evidence="6" type="ORF">FXF69_08710</name>
</gene>
<dbReference type="InterPro" id="IPR028978">
    <property type="entry name" value="Chorismate_lyase_/UTRA_dom_sf"/>
</dbReference>
<proteinExistence type="predicted"/>
<name>A0A5D0NXH3_9ACTN</name>
<dbReference type="GO" id="GO:0003677">
    <property type="term" value="F:DNA binding"/>
    <property type="evidence" value="ECO:0007669"/>
    <property type="project" value="UniProtKB-KW"/>
</dbReference>
<dbReference type="GO" id="GO:0045892">
    <property type="term" value="P:negative regulation of DNA-templated transcription"/>
    <property type="evidence" value="ECO:0007669"/>
    <property type="project" value="TreeGrafter"/>
</dbReference>
<feature type="domain" description="HTH gntR-type" evidence="5">
    <location>
        <begin position="40"/>
        <end position="108"/>
    </location>
</feature>
<keyword evidence="2" id="KW-0238">DNA-binding</keyword>
<evidence type="ECO:0000313" key="6">
    <source>
        <dbReference type="EMBL" id="TYB49187.1"/>
    </source>
</evidence>
<keyword evidence="7" id="KW-1185">Reference proteome</keyword>
<evidence type="ECO:0000313" key="7">
    <source>
        <dbReference type="Proteomes" id="UP000323380"/>
    </source>
</evidence>
<accession>A0A5D0NXH3</accession>
<dbReference type="AlphaFoldDB" id="A0A5D0NXH3"/>
<dbReference type="Pfam" id="PF00392">
    <property type="entry name" value="GntR"/>
    <property type="match status" value="1"/>
</dbReference>
<dbReference type="Gene3D" id="3.40.1410.10">
    <property type="entry name" value="Chorismate lyase-like"/>
    <property type="match status" value="1"/>
</dbReference>
<evidence type="ECO:0000259" key="5">
    <source>
        <dbReference type="PROSITE" id="PS50949"/>
    </source>
</evidence>
<feature type="region of interest" description="Disordered" evidence="4">
    <location>
        <begin position="20"/>
        <end position="40"/>
    </location>
</feature>
<dbReference type="SMART" id="SM00345">
    <property type="entry name" value="HTH_GNTR"/>
    <property type="match status" value="1"/>
</dbReference>
<evidence type="ECO:0000256" key="4">
    <source>
        <dbReference type="SAM" id="MobiDB-lite"/>
    </source>
</evidence>
<dbReference type="SUPFAM" id="SSF64288">
    <property type="entry name" value="Chorismate lyase-like"/>
    <property type="match status" value="1"/>
</dbReference>
<dbReference type="SUPFAM" id="SSF46785">
    <property type="entry name" value="Winged helix' DNA-binding domain"/>
    <property type="match status" value="1"/>
</dbReference>
<keyword evidence="1" id="KW-0805">Transcription regulation</keyword>
<dbReference type="InterPro" id="IPR050679">
    <property type="entry name" value="Bact_HTH_transcr_reg"/>
</dbReference>
<dbReference type="GO" id="GO:0003700">
    <property type="term" value="F:DNA-binding transcription factor activity"/>
    <property type="evidence" value="ECO:0007669"/>
    <property type="project" value="InterPro"/>
</dbReference>
<dbReference type="CDD" id="cd07377">
    <property type="entry name" value="WHTH_GntR"/>
    <property type="match status" value="1"/>
</dbReference>
<keyword evidence="3" id="KW-0804">Transcription</keyword>
<dbReference type="InterPro" id="IPR036388">
    <property type="entry name" value="WH-like_DNA-bd_sf"/>
</dbReference>
<dbReference type="PANTHER" id="PTHR44846:SF17">
    <property type="entry name" value="GNTR-FAMILY TRANSCRIPTIONAL REGULATOR"/>
    <property type="match status" value="1"/>
</dbReference>
<protein>
    <submittedName>
        <fullName evidence="6">GntR family transcriptional regulator</fullName>
    </submittedName>
</protein>
<evidence type="ECO:0000256" key="3">
    <source>
        <dbReference type="ARBA" id="ARBA00023163"/>
    </source>
</evidence>
<reference evidence="6 7" key="1">
    <citation type="submission" date="2019-08" db="EMBL/GenBank/DDBJ databases">
        <title>Actinomadura sp. nov. CYP1-5 isolated from mountain soil.</title>
        <authorList>
            <person name="Songsumanus A."/>
            <person name="Kuncharoen N."/>
            <person name="Kudo T."/>
            <person name="Yuki M."/>
            <person name="Igarashi Y."/>
            <person name="Tanasupawat S."/>
        </authorList>
    </citation>
    <scope>NUCLEOTIDE SEQUENCE [LARGE SCALE GENOMIC DNA]</scope>
    <source>
        <strain evidence="6 7">JCM 14158</strain>
    </source>
</reference>
<comment type="caution">
    <text evidence="6">The sequence shown here is derived from an EMBL/GenBank/DDBJ whole genome shotgun (WGS) entry which is preliminary data.</text>
</comment>
<evidence type="ECO:0000256" key="2">
    <source>
        <dbReference type="ARBA" id="ARBA00023125"/>
    </source>
</evidence>
<dbReference type="EMBL" id="VSFG01000001">
    <property type="protein sequence ID" value="TYB49187.1"/>
    <property type="molecule type" value="Genomic_DNA"/>
</dbReference>
<dbReference type="InterPro" id="IPR036390">
    <property type="entry name" value="WH_DNA-bd_sf"/>
</dbReference>
<dbReference type="Proteomes" id="UP000323380">
    <property type="component" value="Unassembled WGS sequence"/>
</dbReference>
<evidence type="ECO:0000256" key="1">
    <source>
        <dbReference type="ARBA" id="ARBA00023015"/>
    </source>
</evidence>
<organism evidence="6 7">
    <name type="scientific">Actinomadura chibensis</name>
    <dbReference type="NCBI Taxonomy" id="392828"/>
    <lineage>
        <taxon>Bacteria</taxon>
        <taxon>Bacillati</taxon>
        <taxon>Actinomycetota</taxon>
        <taxon>Actinomycetes</taxon>
        <taxon>Streptosporangiales</taxon>
        <taxon>Thermomonosporaceae</taxon>
        <taxon>Actinomadura</taxon>
    </lineage>
</organism>
<dbReference type="PROSITE" id="PS50949">
    <property type="entry name" value="HTH_GNTR"/>
    <property type="match status" value="1"/>
</dbReference>
<dbReference type="Gene3D" id="1.10.10.10">
    <property type="entry name" value="Winged helix-like DNA-binding domain superfamily/Winged helix DNA-binding domain"/>
    <property type="match status" value="1"/>
</dbReference>
<dbReference type="InterPro" id="IPR000524">
    <property type="entry name" value="Tscrpt_reg_HTH_GntR"/>
</dbReference>
<dbReference type="PANTHER" id="PTHR44846">
    <property type="entry name" value="MANNOSYL-D-GLYCERATE TRANSPORT/METABOLISM SYSTEM REPRESSOR MNGR-RELATED"/>
    <property type="match status" value="1"/>
</dbReference>
<dbReference type="PRINTS" id="PR00035">
    <property type="entry name" value="HTHGNTR"/>
</dbReference>
<dbReference type="STRING" id="1220554.GCA_001552135_04346"/>